<dbReference type="EMBL" id="JBHRZG010000001">
    <property type="protein sequence ID" value="MFC3831436.1"/>
    <property type="molecule type" value="Genomic_DNA"/>
</dbReference>
<evidence type="ECO:0000313" key="2">
    <source>
        <dbReference type="EMBL" id="MFC3831436.1"/>
    </source>
</evidence>
<keyword evidence="2" id="KW-0012">Acyltransferase</keyword>
<reference evidence="3" key="1">
    <citation type="journal article" date="2019" name="Int. J. Syst. Evol. Microbiol.">
        <title>The Global Catalogue of Microorganisms (GCM) 10K type strain sequencing project: providing services to taxonomists for standard genome sequencing and annotation.</title>
        <authorList>
            <consortium name="The Broad Institute Genomics Platform"/>
            <consortium name="The Broad Institute Genome Sequencing Center for Infectious Disease"/>
            <person name="Wu L."/>
            <person name="Ma J."/>
        </authorList>
    </citation>
    <scope>NUCLEOTIDE SEQUENCE [LARGE SCALE GENOMIC DNA]</scope>
    <source>
        <strain evidence="3">CCTCC AB 2017081</strain>
    </source>
</reference>
<dbReference type="EC" id="2.3.-.-" evidence="2"/>
<organism evidence="2 3">
    <name type="scientific">Deinococcus rufus</name>
    <dbReference type="NCBI Taxonomy" id="2136097"/>
    <lineage>
        <taxon>Bacteria</taxon>
        <taxon>Thermotogati</taxon>
        <taxon>Deinococcota</taxon>
        <taxon>Deinococci</taxon>
        <taxon>Deinococcales</taxon>
        <taxon>Deinococcaceae</taxon>
        <taxon>Deinococcus</taxon>
    </lineage>
</organism>
<gene>
    <name evidence="2" type="ORF">ACFOSB_00990</name>
</gene>
<keyword evidence="2" id="KW-0808">Transferase</keyword>
<accession>A0ABV7Z5Q0</accession>
<dbReference type="Pfam" id="PF00583">
    <property type="entry name" value="Acetyltransf_1"/>
    <property type="match status" value="1"/>
</dbReference>
<comment type="caution">
    <text evidence="2">The sequence shown here is derived from an EMBL/GenBank/DDBJ whole genome shotgun (WGS) entry which is preliminary data.</text>
</comment>
<proteinExistence type="predicted"/>
<name>A0ABV7Z5Q0_9DEIO</name>
<dbReference type="SUPFAM" id="SSF55729">
    <property type="entry name" value="Acyl-CoA N-acyltransferases (Nat)"/>
    <property type="match status" value="1"/>
</dbReference>
<evidence type="ECO:0000313" key="3">
    <source>
        <dbReference type="Proteomes" id="UP001595803"/>
    </source>
</evidence>
<dbReference type="PROSITE" id="PS51186">
    <property type="entry name" value="GNAT"/>
    <property type="match status" value="1"/>
</dbReference>
<feature type="domain" description="N-acetyltransferase" evidence="1">
    <location>
        <begin position="1"/>
        <end position="114"/>
    </location>
</feature>
<dbReference type="CDD" id="cd04301">
    <property type="entry name" value="NAT_SF"/>
    <property type="match status" value="1"/>
</dbReference>
<dbReference type="Gene3D" id="3.40.630.30">
    <property type="match status" value="1"/>
</dbReference>
<dbReference type="InterPro" id="IPR016181">
    <property type="entry name" value="Acyl_CoA_acyltransferase"/>
</dbReference>
<dbReference type="GO" id="GO:0016746">
    <property type="term" value="F:acyltransferase activity"/>
    <property type="evidence" value="ECO:0007669"/>
    <property type="project" value="UniProtKB-KW"/>
</dbReference>
<keyword evidence="3" id="KW-1185">Reference proteome</keyword>
<protein>
    <submittedName>
        <fullName evidence="2">GNAT family N-acetyltransferase</fullName>
        <ecNumber evidence="2">2.3.-.-</ecNumber>
    </submittedName>
</protein>
<evidence type="ECO:0000259" key="1">
    <source>
        <dbReference type="PROSITE" id="PS51186"/>
    </source>
</evidence>
<dbReference type="Proteomes" id="UP001595803">
    <property type="component" value="Unassembled WGS sequence"/>
</dbReference>
<dbReference type="RefSeq" id="WP_322473104.1">
    <property type="nucleotide sequence ID" value="NZ_JBHRZG010000001.1"/>
</dbReference>
<sequence length="114" mass="12482">MLRQAAWGGSADGTWWGPVLERSLTWITAHDGDVLVGFVNVAWDGGVHAFLLDTTVHPQWQRRGIGVQLVQRAAEAARAHGGLEWLHVDFEPHLTDFYAACGFIPTPAGLLRLA</sequence>
<dbReference type="InterPro" id="IPR000182">
    <property type="entry name" value="GNAT_dom"/>
</dbReference>